<keyword evidence="4" id="KW-0813">Transport</keyword>
<keyword evidence="6" id="KW-0999">Mitochondrion inner membrane</keyword>
<organism evidence="10 11">
    <name type="scientific">Brassica napus</name>
    <name type="common">Rape</name>
    <dbReference type="NCBI Taxonomy" id="3708"/>
    <lineage>
        <taxon>Eukaryota</taxon>
        <taxon>Viridiplantae</taxon>
        <taxon>Streptophyta</taxon>
        <taxon>Embryophyta</taxon>
        <taxon>Tracheophyta</taxon>
        <taxon>Spermatophyta</taxon>
        <taxon>Magnoliopsida</taxon>
        <taxon>eudicotyledons</taxon>
        <taxon>Gunneridae</taxon>
        <taxon>Pentapetalae</taxon>
        <taxon>rosids</taxon>
        <taxon>malvids</taxon>
        <taxon>Brassicales</taxon>
        <taxon>Brassicaceae</taxon>
        <taxon>Brassiceae</taxon>
        <taxon>Brassica</taxon>
    </lineage>
</organism>
<keyword evidence="8" id="KW-0496">Mitochondrion</keyword>
<dbReference type="PANTHER" id="PTHR12868">
    <property type="entry name" value="NADH-UBIQUINONE OXIDOREDUCTASE B22 SUBUNIT"/>
    <property type="match status" value="1"/>
</dbReference>
<comment type="similarity">
    <text evidence="2">Belongs to the complex I LYR family.</text>
</comment>
<evidence type="ECO:0000313" key="10">
    <source>
        <dbReference type="EMBL" id="KAH0940706.1"/>
    </source>
</evidence>
<evidence type="ECO:0000313" key="11">
    <source>
        <dbReference type="Proteomes" id="UP000824890"/>
    </source>
</evidence>
<evidence type="ECO:0000256" key="9">
    <source>
        <dbReference type="ARBA" id="ARBA00023136"/>
    </source>
</evidence>
<evidence type="ECO:0000256" key="8">
    <source>
        <dbReference type="ARBA" id="ARBA00023128"/>
    </source>
</evidence>
<gene>
    <name evidence="10" type="ORF">HID58_000343</name>
</gene>
<keyword evidence="11" id="KW-1185">Reference proteome</keyword>
<accession>A0ABQ8EGH7</accession>
<keyword evidence="7" id="KW-0249">Electron transport</keyword>
<proteinExistence type="inferred from homology"/>
<evidence type="ECO:0000256" key="6">
    <source>
        <dbReference type="ARBA" id="ARBA00022792"/>
    </source>
</evidence>
<dbReference type="InterPro" id="IPR033034">
    <property type="entry name" value="NDUFB9"/>
</dbReference>
<evidence type="ECO:0000256" key="4">
    <source>
        <dbReference type="ARBA" id="ARBA00022448"/>
    </source>
</evidence>
<dbReference type="PANTHER" id="PTHR12868:SF0">
    <property type="entry name" value="NADH DEHYDROGENASE [UBIQUINONE] 1 BETA SUBCOMPLEX SUBUNIT 9"/>
    <property type="match status" value="1"/>
</dbReference>
<comment type="caution">
    <text evidence="10">The sequence shown here is derived from an EMBL/GenBank/DDBJ whole genome shotgun (WGS) entry which is preliminary data.</text>
</comment>
<evidence type="ECO:0000256" key="3">
    <source>
        <dbReference type="ARBA" id="ARBA00018684"/>
    </source>
</evidence>
<reference evidence="10 11" key="1">
    <citation type="submission" date="2021-05" db="EMBL/GenBank/DDBJ databases">
        <title>Genome Assembly of Synthetic Allotetraploid Brassica napus Reveals Homoeologous Exchanges between Subgenomes.</title>
        <authorList>
            <person name="Davis J.T."/>
        </authorList>
    </citation>
    <scope>NUCLEOTIDE SEQUENCE [LARGE SCALE GENOMIC DNA]</scope>
    <source>
        <strain evidence="11">cv. Da-Ae</strain>
        <tissue evidence="10">Seedling</tissue>
    </source>
</reference>
<keyword evidence="9" id="KW-0472">Membrane</keyword>
<evidence type="ECO:0000256" key="2">
    <source>
        <dbReference type="ARBA" id="ARBA00009508"/>
    </source>
</evidence>
<keyword evidence="5" id="KW-0679">Respiratory chain</keyword>
<dbReference type="EMBL" id="JAGKQM010000001">
    <property type="protein sequence ID" value="KAH0940706.1"/>
    <property type="molecule type" value="Genomic_DNA"/>
</dbReference>
<name>A0ABQ8EGH7_BRANA</name>
<sequence length="67" mass="7822">MSGVSSAAYFARRVAQKERVRILYRRALKDTLNWAVHRHIFYRDASDLREKFNANQDVVSVIILSLV</sequence>
<evidence type="ECO:0000256" key="5">
    <source>
        <dbReference type="ARBA" id="ARBA00022660"/>
    </source>
</evidence>
<protein>
    <recommendedName>
        <fullName evidence="3">NADH dehydrogenase [ubiquinone] 1 beta subcomplex subunit 9</fullName>
    </recommendedName>
</protein>
<evidence type="ECO:0000256" key="7">
    <source>
        <dbReference type="ARBA" id="ARBA00022982"/>
    </source>
</evidence>
<dbReference type="Proteomes" id="UP000824890">
    <property type="component" value="Unassembled WGS sequence"/>
</dbReference>
<comment type="subcellular location">
    <subcellularLocation>
        <location evidence="1">Mitochondrion inner membrane</location>
        <topology evidence="1">Peripheral membrane protein</topology>
        <orientation evidence="1">Matrix side</orientation>
    </subcellularLocation>
</comment>
<evidence type="ECO:0000256" key="1">
    <source>
        <dbReference type="ARBA" id="ARBA00004443"/>
    </source>
</evidence>